<dbReference type="EMBL" id="NWUJ01000004">
    <property type="protein sequence ID" value="PFH35621.1"/>
    <property type="molecule type" value="Genomic_DNA"/>
</dbReference>
<dbReference type="KEGG" id="bbes:BESB_052720"/>
<feature type="compositionally biased region" description="Basic and acidic residues" evidence="1">
    <location>
        <begin position="572"/>
        <end position="588"/>
    </location>
</feature>
<feature type="region of interest" description="Disordered" evidence="1">
    <location>
        <begin position="278"/>
        <end position="467"/>
    </location>
</feature>
<feature type="compositionally biased region" description="Polar residues" evidence="1">
    <location>
        <begin position="861"/>
        <end position="870"/>
    </location>
</feature>
<dbReference type="VEuPathDB" id="ToxoDB:BESB_052720"/>
<comment type="caution">
    <text evidence="3">The sequence shown here is derived from an EMBL/GenBank/DDBJ whole genome shotgun (WGS) entry which is preliminary data.</text>
</comment>
<organism evidence="3 4">
    <name type="scientific">Besnoitia besnoiti</name>
    <name type="common">Apicomplexan protozoan</name>
    <dbReference type="NCBI Taxonomy" id="94643"/>
    <lineage>
        <taxon>Eukaryota</taxon>
        <taxon>Sar</taxon>
        <taxon>Alveolata</taxon>
        <taxon>Apicomplexa</taxon>
        <taxon>Conoidasida</taxon>
        <taxon>Coccidia</taxon>
        <taxon>Eucoccidiorida</taxon>
        <taxon>Eimeriorina</taxon>
        <taxon>Sarcocystidae</taxon>
        <taxon>Besnoitia</taxon>
    </lineage>
</organism>
<dbReference type="AlphaFoldDB" id="A0A2A9MH85"/>
<evidence type="ECO:0000259" key="2">
    <source>
        <dbReference type="PROSITE" id="PS51673"/>
    </source>
</evidence>
<feature type="domain" description="SUZ" evidence="2">
    <location>
        <begin position="310"/>
        <end position="432"/>
    </location>
</feature>
<dbReference type="PROSITE" id="PS51673">
    <property type="entry name" value="SUZ"/>
    <property type="match status" value="1"/>
</dbReference>
<dbReference type="Proteomes" id="UP000224006">
    <property type="component" value="Chromosome IV"/>
</dbReference>
<feature type="compositionally biased region" description="Low complexity" evidence="1">
    <location>
        <begin position="278"/>
        <end position="322"/>
    </location>
</feature>
<feature type="region of interest" description="Disordered" evidence="1">
    <location>
        <begin position="775"/>
        <end position="870"/>
    </location>
</feature>
<name>A0A2A9MH85_BESBE</name>
<evidence type="ECO:0000313" key="4">
    <source>
        <dbReference type="Proteomes" id="UP000224006"/>
    </source>
</evidence>
<feature type="compositionally biased region" description="Low complexity" evidence="1">
    <location>
        <begin position="426"/>
        <end position="449"/>
    </location>
</feature>
<dbReference type="RefSeq" id="XP_029219630.1">
    <property type="nucleotide sequence ID" value="XM_029363707.1"/>
</dbReference>
<feature type="compositionally biased region" description="Basic and acidic residues" evidence="1">
    <location>
        <begin position="118"/>
        <end position="130"/>
    </location>
</feature>
<sequence>MRSEDPSQAALEEWSSSSSRCQRSGEDTQRGQGFRSAAALPPLRGVWACRVAAEKSVREAREQQREGDAGREQAQEGDEGGGGRDRETTEGAKSPSGRASSSIPASSPVSPSSSCAEQGKRRSEASRNGEEGAGGDSASASSQRETGGADAEDTQQSSDAAGGAGRMTLAAGRGGEQGTGEEVVSAEGASTQDVLCEEGATGTGHSGGGTANIFDTRVPSACAVKGDTEISPPSSLFAASSGGRSSCLCASADSTHFASSSTCSACSLGLSTFAPSSSAPSCAPSLPSPALAPLTGSPSVPASRSSPPAASPISSPSASSPPSNTPTGFRNGDDKEIAKPRKMILLRRGDNRLAPFGLKREAGKDDAPSHASGITADAQGELTQGQDGKGDDGEAAAAGGCGPRVPAGAVKSLEEREREYQELRARIFSSARSRSPASSPNGAASSSFRVAPRKNLTRSHQDRFDPEFMRDLVVPPPSCTSPPRPPSYFAAVGPPFPSRGCPPAVSQAPSGFPGCGGVGGPPAGLPHCPHEFGPVQGPSPFILPGGRPFACSRPQARNLYGGSSSQGSVGLDGRHSRAGGRRDPRADMEGFQGVSPGPAVCEAAQGAVEASGDGGAAQGDGFSHPGVRGFPRFQRPPAVEAGQSGDPDYGATSQFDRQEGRNGFLFPRQDYSFAYPGVPAYPGFLPNPSALPPYAGIPIESTFAGVYVPQANPQAAGGVSPSAAGRCVIGVSAPGHFVPEDAGFPHYPFSYDAQVAMNAGAGWLYPPSAGSVSPATLDGGGRGADPAWQGRVQPFSVPLPPPLREAGVGSSPSRSFASGQEAPGPRGPRTPAFGVFADGRAASHAGGGFTRKPGAVRGARSSGSQISGVL</sequence>
<feature type="compositionally biased region" description="Basic and acidic residues" evidence="1">
    <location>
        <begin position="412"/>
        <end position="425"/>
    </location>
</feature>
<feature type="region of interest" description="Disordered" evidence="1">
    <location>
        <begin position="1"/>
        <end position="212"/>
    </location>
</feature>
<protein>
    <recommendedName>
        <fullName evidence="2">SUZ domain-containing protein</fullName>
    </recommendedName>
</protein>
<dbReference type="InterPro" id="IPR024771">
    <property type="entry name" value="SUZ"/>
</dbReference>
<dbReference type="Pfam" id="PF12752">
    <property type="entry name" value="SUZ"/>
    <property type="match status" value="1"/>
</dbReference>
<accession>A0A2A9MH85</accession>
<dbReference type="GeneID" id="40310201"/>
<evidence type="ECO:0000256" key="1">
    <source>
        <dbReference type="SAM" id="MobiDB-lite"/>
    </source>
</evidence>
<reference evidence="3 4" key="1">
    <citation type="submission" date="2017-09" db="EMBL/GenBank/DDBJ databases">
        <title>Genome sequencing of Besnoitia besnoiti strain Bb-Ger1.</title>
        <authorList>
            <person name="Schares G."/>
            <person name="Venepally P."/>
            <person name="Lorenzi H.A."/>
        </authorList>
    </citation>
    <scope>NUCLEOTIDE SEQUENCE [LARGE SCALE GENOMIC DNA]</scope>
    <source>
        <strain evidence="3 4">Bb-Ger1</strain>
    </source>
</reference>
<feature type="compositionally biased region" description="Gly residues" evidence="1">
    <location>
        <begin position="201"/>
        <end position="210"/>
    </location>
</feature>
<feature type="compositionally biased region" description="Low complexity" evidence="1">
    <location>
        <begin position="91"/>
        <end position="116"/>
    </location>
</feature>
<feature type="compositionally biased region" description="Basic and acidic residues" evidence="1">
    <location>
        <begin position="52"/>
        <end position="74"/>
    </location>
</feature>
<feature type="compositionally biased region" description="Basic and acidic residues" evidence="1">
    <location>
        <begin position="358"/>
        <end position="368"/>
    </location>
</feature>
<feature type="compositionally biased region" description="Basic and acidic residues" evidence="1">
    <location>
        <begin position="81"/>
        <end position="90"/>
    </location>
</feature>
<proteinExistence type="predicted"/>
<evidence type="ECO:0000313" key="3">
    <source>
        <dbReference type="EMBL" id="PFH35621.1"/>
    </source>
</evidence>
<feature type="region of interest" description="Disordered" evidence="1">
    <location>
        <begin position="554"/>
        <end position="655"/>
    </location>
</feature>
<keyword evidence="4" id="KW-1185">Reference proteome</keyword>
<gene>
    <name evidence="3" type="ORF">BESB_052720</name>
</gene>